<feature type="region of interest" description="Disordered" evidence="2">
    <location>
        <begin position="53"/>
        <end position="75"/>
    </location>
</feature>
<keyword evidence="1" id="KW-0862">Zinc</keyword>
<organism evidence="4 5">
    <name type="scientific">Phanerochaete sordida</name>
    <dbReference type="NCBI Taxonomy" id="48140"/>
    <lineage>
        <taxon>Eukaryota</taxon>
        <taxon>Fungi</taxon>
        <taxon>Dikarya</taxon>
        <taxon>Basidiomycota</taxon>
        <taxon>Agaricomycotina</taxon>
        <taxon>Agaricomycetes</taxon>
        <taxon>Polyporales</taxon>
        <taxon>Phanerochaetaceae</taxon>
        <taxon>Phanerochaete</taxon>
    </lineage>
</organism>
<name>A0A9P3LCU5_9APHY</name>
<protein>
    <recommendedName>
        <fullName evidence="3">C2H2-type domain-containing protein</fullName>
    </recommendedName>
</protein>
<dbReference type="EMBL" id="BPQB01000014">
    <property type="protein sequence ID" value="GJE89934.1"/>
    <property type="molecule type" value="Genomic_DNA"/>
</dbReference>
<dbReference type="GO" id="GO:0008270">
    <property type="term" value="F:zinc ion binding"/>
    <property type="evidence" value="ECO:0007669"/>
    <property type="project" value="UniProtKB-KW"/>
</dbReference>
<dbReference type="PROSITE" id="PS50157">
    <property type="entry name" value="ZINC_FINGER_C2H2_2"/>
    <property type="match status" value="1"/>
</dbReference>
<keyword evidence="1" id="KW-0479">Metal-binding</keyword>
<sequence>MRRTNSDPKHYKCSAARCGRRFTTQRGLSLHERCCRARKASLREFAEVLRRMREKREKREREARREREERERRERYQERGVQAEVLEDLQVGLAYLTRFCCIDEAQTPSDDHVFKLEVRREA</sequence>
<keyword evidence="1" id="KW-0863">Zinc-finger</keyword>
<evidence type="ECO:0000256" key="2">
    <source>
        <dbReference type="SAM" id="MobiDB-lite"/>
    </source>
</evidence>
<accession>A0A9P3LCU5</accession>
<dbReference type="InterPro" id="IPR013087">
    <property type="entry name" value="Znf_C2H2_type"/>
</dbReference>
<evidence type="ECO:0000259" key="3">
    <source>
        <dbReference type="PROSITE" id="PS50157"/>
    </source>
</evidence>
<comment type="caution">
    <text evidence="4">The sequence shown here is derived from an EMBL/GenBank/DDBJ whole genome shotgun (WGS) entry which is preliminary data.</text>
</comment>
<keyword evidence="5" id="KW-1185">Reference proteome</keyword>
<gene>
    <name evidence="4" type="ORF">PsYK624_060470</name>
</gene>
<proteinExistence type="predicted"/>
<feature type="domain" description="C2H2-type" evidence="3">
    <location>
        <begin position="11"/>
        <end position="40"/>
    </location>
</feature>
<reference evidence="4 5" key="1">
    <citation type="submission" date="2021-08" db="EMBL/GenBank/DDBJ databases">
        <title>Draft Genome Sequence of Phanerochaete sordida strain YK-624.</title>
        <authorList>
            <person name="Mori T."/>
            <person name="Dohra H."/>
            <person name="Suzuki T."/>
            <person name="Kawagishi H."/>
            <person name="Hirai H."/>
        </authorList>
    </citation>
    <scope>NUCLEOTIDE SEQUENCE [LARGE SCALE GENOMIC DNA]</scope>
    <source>
        <strain evidence="4 5">YK-624</strain>
    </source>
</reference>
<evidence type="ECO:0000313" key="4">
    <source>
        <dbReference type="EMBL" id="GJE89934.1"/>
    </source>
</evidence>
<dbReference type="AlphaFoldDB" id="A0A9P3LCU5"/>
<evidence type="ECO:0000256" key="1">
    <source>
        <dbReference type="PROSITE-ProRule" id="PRU00042"/>
    </source>
</evidence>
<evidence type="ECO:0000313" key="5">
    <source>
        <dbReference type="Proteomes" id="UP000703269"/>
    </source>
</evidence>
<dbReference type="Proteomes" id="UP000703269">
    <property type="component" value="Unassembled WGS sequence"/>
</dbReference>